<dbReference type="InterPro" id="IPR023213">
    <property type="entry name" value="CAT-like_dom_sf"/>
</dbReference>
<evidence type="ECO:0000313" key="14">
    <source>
        <dbReference type="EMBL" id="PJZ67805.1"/>
    </source>
</evidence>
<dbReference type="PANTHER" id="PTHR28037">
    <property type="entry name" value="ALCOHOL O-ACETYLTRANSFERASE 1-RELATED"/>
    <property type="match status" value="1"/>
</dbReference>
<dbReference type="InterPro" id="IPR031641">
    <property type="entry name" value="PapA_C"/>
</dbReference>
<evidence type="ECO:0000256" key="3">
    <source>
        <dbReference type="ARBA" id="ARBA00001907"/>
    </source>
</evidence>
<evidence type="ECO:0000256" key="7">
    <source>
        <dbReference type="ARBA" id="ARBA00022679"/>
    </source>
</evidence>
<dbReference type="AlphaFoldDB" id="A0A2M9ZHB9"/>
<accession>A0A2M9ZHB9</accession>
<keyword evidence="8" id="KW-0012">Acyltransferase</keyword>
<evidence type="ECO:0000256" key="5">
    <source>
        <dbReference type="ARBA" id="ARBA00012866"/>
    </source>
</evidence>
<dbReference type="EC" id="2.3.1.282" evidence="5"/>
<dbReference type="EMBL" id="NPDT01000001">
    <property type="protein sequence ID" value="PJZ67805.1"/>
    <property type="molecule type" value="Genomic_DNA"/>
</dbReference>
<comment type="caution">
    <text evidence="14">The sequence shown here is derived from an EMBL/GenBank/DDBJ whole genome shotgun (WGS) entry which is preliminary data.</text>
</comment>
<dbReference type="RefSeq" id="WP_100758219.1">
    <property type="nucleotide sequence ID" value="NZ_NPDT01000001.1"/>
</dbReference>
<name>A0A2M9ZHB9_9LEPT</name>
<feature type="compositionally biased region" description="Basic and acidic residues" evidence="12">
    <location>
        <begin position="183"/>
        <end position="196"/>
    </location>
</feature>
<reference evidence="14 15" key="1">
    <citation type="submission" date="2017-07" db="EMBL/GenBank/DDBJ databases">
        <title>Leptospira spp. isolated from tropical soils.</title>
        <authorList>
            <person name="Thibeaux R."/>
            <person name="Iraola G."/>
            <person name="Ferres I."/>
            <person name="Bierque E."/>
            <person name="Girault D."/>
            <person name="Soupe-Gilbert M.-E."/>
            <person name="Picardeau M."/>
            <person name="Goarant C."/>
        </authorList>
    </citation>
    <scope>NUCLEOTIDE SEQUENCE [LARGE SCALE GENOMIC DNA]</scope>
    <source>
        <strain evidence="14 15">FH2-C-A2</strain>
    </source>
</reference>
<evidence type="ECO:0000256" key="12">
    <source>
        <dbReference type="SAM" id="MobiDB-lite"/>
    </source>
</evidence>
<dbReference type="InterPro" id="IPR052058">
    <property type="entry name" value="Alcohol_O-acetyltransferase"/>
</dbReference>
<evidence type="ECO:0000256" key="8">
    <source>
        <dbReference type="ARBA" id="ARBA00023315"/>
    </source>
</evidence>
<feature type="region of interest" description="Disordered" evidence="12">
    <location>
        <begin position="183"/>
        <end position="203"/>
    </location>
</feature>
<comment type="catalytic activity">
    <reaction evidence="2">
        <text>2 a mycocerosyl-[mycocerosic acid synthase] + a phenolphthiocerol = a dimycocerosyl phenolphthiocerol + 2 holo-[mycocerosic acid synthase].</text>
        <dbReference type="EC" id="2.3.1.282"/>
    </reaction>
</comment>
<organism evidence="14 15">
    <name type="scientific">Leptospira wolffii</name>
    <dbReference type="NCBI Taxonomy" id="409998"/>
    <lineage>
        <taxon>Bacteria</taxon>
        <taxon>Pseudomonadati</taxon>
        <taxon>Spirochaetota</taxon>
        <taxon>Spirochaetia</taxon>
        <taxon>Leptospirales</taxon>
        <taxon>Leptospiraceae</taxon>
        <taxon>Leptospira</taxon>
    </lineage>
</organism>
<evidence type="ECO:0000256" key="2">
    <source>
        <dbReference type="ARBA" id="ARBA00000625"/>
    </source>
</evidence>
<dbReference type="Gene3D" id="3.30.559.30">
    <property type="entry name" value="Nonribosomal peptide synthetase, condensation domain"/>
    <property type="match status" value="1"/>
</dbReference>
<gene>
    <name evidence="14" type="ORF">CH371_07385</name>
</gene>
<comment type="similarity">
    <text evidence="4">Belongs to the acyltransferase PapA5 family.</text>
</comment>
<dbReference type="SUPFAM" id="SSF52777">
    <property type="entry name" value="CoA-dependent acyltransferases"/>
    <property type="match status" value="2"/>
</dbReference>
<protein>
    <recommendedName>
        <fullName evidence="6">Phthiocerol/phthiodiolone dimycocerosyl transferase</fullName>
        <ecNumber evidence="5">2.3.1.282</ecNumber>
    </recommendedName>
    <alternativeName>
        <fullName evidence="11">Acyltransferase PapA5</fullName>
    </alternativeName>
    <alternativeName>
        <fullName evidence="9">Phthiocerol/phthiodiolone O-acyltransferase</fullName>
    </alternativeName>
    <alternativeName>
        <fullName evidence="10">Polyketide synthase-associated protein A5</fullName>
    </alternativeName>
</protein>
<evidence type="ECO:0000313" key="15">
    <source>
        <dbReference type="Proteomes" id="UP000231912"/>
    </source>
</evidence>
<evidence type="ECO:0000256" key="11">
    <source>
        <dbReference type="ARBA" id="ARBA00033407"/>
    </source>
</evidence>
<evidence type="ECO:0000256" key="6">
    <source>
        <dbReference type="ARBA" id="ARBA00013449"/>
    </source>
</evidence>
<sequence length="429" mass="49128">MQNITESENNKITIERRLDRAETGFWLYDRVSSMNFCVMAELEGSVSREKLQSAIDRVQASYPNARVSIRKKEEEDSVHLALISDPDSRIVLQNQIESPDWQDFLARETIRLFSLNETPLVRAYLCGIGSNRSVFALVFNHSIADGRSGCNFLLEILKSYDSSYSGSIRKHYNSMMNLYEGKTPEKKASEARRKPDPLPNFSRKKEEINPRMESMDLNSSLLGNLLQRAKDKCVSLHGLVGSAQIKSLSRLFQDGAGTSLNLATPVDLRPYLKENVPSDALGLYISLFTTEIDPRTSFWEIASAINRDLKRKLESGQGTSFYEILPSLDQFLKREEAMRVFASLMQRNPQASVLSNVGILPDLENPKDFRIGRISFTVHPSITQVLFTTLTTFRGEARIQFNYDSNRWRKEDFQIFREEFERLLTYPED</sequence>
<dbReference type="Pfam" id="PF16911">
    <property type="entry name" value="PapA_C"/>
    <property type="match status" value="1"/>
</dbReference>
<dbReference type="GO" id="GO:0016746">
    <property type="term" value="F:acyltransferase activity"/>
    <property type="evidence" value="ECO:0007669"/>
    <property type="project" value="UniProtKB-KW"/>
</dbReference>
<evidence type="ECO:0000259" key="13">
    <source>
        <dbReference type="Pfam" id="PF16911"/>
    </source>
</evidence>
<evidence type="ECO:0000256" key="4">
    <source>
        <dbReference type="ARBA" id="ARBA00006558"/>
    </source>
</evidence>
<feature type="domain" description="Phthiocerol/phthiodiolone dimycocerosyl transferase C-terminal" evidence="13">
    <location>
        <begin position="210"/>
        <end position="387"/>
    </location>
</feature>
<dbReference type="Gene3D" id="3.30.559.10">
    <property type="entry name" value="Chloramphenicol acetyltransferase-like domain"/>
    <property type="match status" value="1"/>
</dbReference>
<keyword evidence="7" id="KW-0808">Transferase</keyword>
<evidence type="ECO:0000256" key="9">
    <source>
        <dbReference type="ARBA" id="ARBA00030465"/>
    </source>
</evidence>
<comment type="catalytic activity">
    <reaction evidence="1">
        <text>2 a mycocerosyl-[mycocerosic acid synthase] + a phthiocerol = a dimycocerosyl phthiocerol + 2 holo-[mycocerosic acid synthase].</text>
        <dbReference type="EC" id="2.3.1.282"/>
    </reaction>
</comment>
<evidence type="ECO:0000256" key="10">
    <source>
        <dbReference type="ARBA" id="ARBA00032317"/>
    </source>
</evidence>
<dbReference type="PANTHER" id="PTHR28037:SF1">
    <property type="entry name" value="ALCOHOL O-ACETYLTRANSFERASE 1-RELATED"/>
    <property type="match status" value="1"/>
</dbReference>
<evidence type="ECO:0000256" key="1">
    <source>
        <dbReference type="ARBA" id="ARBA00000026"/>
    </source>
</evidence>
<dbReference type="Proteomes" id="UP000231912">
    <property type="component" value="Unassembled WGS sequence"/>
</dbReference>
<proteinExistence type="inferred from homology"/>
<comment type="catalytic activity">
    <reaction evidence="3">
        <text>2 a mycocerosyl-[mycocerosic acid synthase] + a phthiodiolone = a dimycocerosyl phthiodiolone + 2 holo-[mycocerosic acid synthase].</text>
        <dbReference type="EC" id="2.3.1.282"/>
    </reaction>
</comment>